<dbReference type="RefSeq" id="WP_163494520.1">
    <property type="nucleotide sequence ID" value="NZ_CP048711.1"/>
</dbReference>
<dbReference type="PRINTS" id="PR00081">
    <property type="entry name" value="GDHRDH"/>
</dbReference>
<dbReference type="EMBL" id="CP048711">
    <property type="protein sequence ID" value="QIB65280.1"/>
    <property type="molecule type" value="Genomic_DNA"/>
</dbReference>
<evidence type="ECO:0000256" key="2">
    <source>
        <dbReference type="ARBA" id="ARBA00023002"/>
    </source>
</evidence>
<dbReference type="Proteomes" id="UP000477680">
    <property type="component" value="Chromosome"/>
</dbReference>
<dbReference type="InterPro" id="IPR002347">
    <property type="entry name" value="SDR_fam"/>
</dbReference>
<name>A0A6C0TZL8_9GAMM</name>
<dbReference type="InterPro" id="IPR036291">
    <property type="entry name" value="NAD(P)-bd_dom_sf"/>
</dbReference>
<evidence type="ECO:0000256" key="3">
    <source>
        <dbReference type="RuleBase" id="RU000363"/>
    </source>
</evidence>
<evidence type="ECO:0000256" key="1">
    <source>
        <dbReference type="ARBA" id="ARBA00006484"/>
    </source>
</evidence>
<dbReference type="Pfam" id="PF00106">
    <property type="entry name" value="adh_short"/>
    <property type="match status" value="1"/>
</dbReference>
<dbReference type="PANTHER" id="PTHR43669">
    <property type="entry name" value="5-KETO-D-GLUCONATE 5-REDUCTASE"/>
    <property type="match status" value="1"/>
</dbReference>
<comment type="similarity">
    <text evidence="1 3">Belongs to the short-chain dehydrogenases/reductases (SDR) family.</text>
</comment>
<dbReference type="PRINTS" id="PR00080">
    <property type="entry name" value="SDRFAMILY"/>
</dbReference>
<keyword evidence="2" id="KW-0560">Oxidoreductase</keyword>
<dbReference type="Gene3D" id="3.40.50.720">
    <property type="entry name" value="NAD(P)-binding Rossmann-like Domain"/>
    <property type="match status" value="1"/>
</dbReference>
<protein>
    <submittedName>
        <fullName evidence="4">SDR family NAD(P)-dependent oxidoreductase</fullName>
    </submittedName>
</protein>
<organism evidence="4 5">
    <name type="scientific">Kineobactrum salinum</name>
    <dbReference type="NCBI Taxonomy" id="2708301"/>
    <lineage>
        <taxon>Bacteria</taxon>
        <taxon>Pseudomonadati</taxon>
        <taxon>Pseudomonadota</taxon>
        <taxon>Gammaproteobacteria</taxon>
        <taxon>Cellvibrionales</taxon>
        <taxon>Halieaceae</taxon>
        <taxon>Kineobactrum</taxon>
    </lineage>
</organism>
<reference evidence="4 5" key="1">
    <citation type="submission" date="2020-02" db="EMBL/GenBank/DDBJ databases">
        <title>Genome sequencing for Kineobactrum sp. M2.</title>
        <authorList>
            <person name="Park S.-J."/>
        </authorList>
    </citation>
    <scope>NUCLEOTIDE SEQUENCE [LARGE SCALE GENOMIC DNA]</scope>
    <source>
        <strain evidence="4 5">M2</strain>
    </source>
</reference>
<evidence type="ECO:0000313" key="4">
    <source>
        <dbReference type="EMBL" id="QIB65280.1"/>
    </source>
</evidence>
<dbReference type="NCBIfam" id="NF006118">
    <property type="entry name" value="PRK08264.1-4"/>
    <property type="match status" value="1"/>
</dbReference>
<keyword evidence="5" id="KW-1185">Reference proteome</keyword>
<accession>A0A6C0TZL8</accession>
<evidence type="ECO:0000313" key="5">
    <source>
        <dbReference type="Proteomes" id="UP000477680"/>
    </source>
</evidence>
<dbReference type="SUPFAM" id="SSF51735">
    <property type="entry name" value="NAD(P)-binding Rossmann-fold domains"/>
    <property type="match status" value="1"/>
</dbReference>
<dbReference type="KEGG" id="kim:G3T16_07550"/>
<gene>
    <name evidence="4" type="ORF">G3T16_07550</name>
</gene>
<dbReference type="AlphaFoldDB" id="A0A6C0TZL8"/>
<sequence>MKVKDSVAIVTGGNRGIGEAFVRVLLDAGAARVYVGTRAADGADHLAAEFPDRAVPVTLDVADEAAVNAAALACPDVNVVINNAGAFHNQLLLAASDLSAARSEMEVNYFGSLAMCRAFAPVLARNGGGSIINVLSVGGILPVPNMGGYSPSKFATHAMTTIVRAELAEQGTHVGCLIVGSVDTRMASHVKGQKESPEDVARAGIVAIEKELREMDTDQFAVTMRAAMHRDPAALERRMAAMVRVKDLSTGR</sequence>
<dbReference type="GO" id="GO:0016491">
    <property type="term" value="F:oxidoreductase activity"/>
    <property type="evidence" value="ECO:0007669"/>
    <property type="project" value="UniProtKB-KW"/>
</dbReference>
<dbReference type="PANTHER" id="PTHR43669:SF8">
    <property type="entry name" value="SHORT-CHAIN TYPE DEHYDROGENASE_REDUCTASE-RELATED"/>
    <property type="match status" value="1"/>
</dbReference>
<proteinExistence type="inferred from homology"/>